<dbReference type="RefSeq" id="WP_338062489.1">
    <property type="nucleotide sequence ID" value="NZ_JADBEL010000025.1"/>
</dbReference>
<evidence type="ECO:0000313" key="6">
    <source>
        <dbReference type="EMBL" id="MBE1556337.1"/>
    </source>
</evidence>
<dbReference type="GO" id="GO:0016987">
    <property type="term" value="F:sigma factor activity"/>
    <property type="evidence" value="ECO:0007669"/>
    <property type="project" value="UniProtKB-KW"/>
</dbReference>
<dbReference type="InterPro" id="IPR014284">
    <property type="entry name" value="RNA_pol_sigma-70_dom"/>
</dbReference>
<keyword evidence="7" id="KW-1185">Reference proteome</keyword>
<organism evidence="6 7">
    <name type="scientific">Sporosarcina limicola</name>
    <dbReference type="NCBI Taxonomy" id="34101"/>
    <lineage>
        <taxon>Bacteria</taxon>
        <taxon>Bacillati</taxon>
        <taxon>Bacillota</taxon>
        <taxon>Bacilli</taxon>
        <taxon>Bacillales</taxon>
        <taxon>Caryophanaceae</taxon>
        <taxon>Sporosarcina</taxon>
    </lineage>
</organism>
<evidence type="ECO:0000313" key="7">
    <source>
        <dbReference type="Proteomes" id="UP000658225"/>
    </source>
</evidence>
<keyword evidence="2" id="KW-0731">Sigma factor</keyword>
<accession>A0A927RGA5</accession>
<feature type="domain" description="RNA polymerase sigma-70 region 2" evidence="5">
    <location>
        <begin position="24"/>
        <end position="91"/>
    </location>
</feature>
<keyword evidence="3" id="KW-0238">DNA-binding</keyword>
<dbReference type="Proteomes" id="UP000658225">
    <property type="component" value="Unassembled WGS sequence"/>
</dbReference>
<evidence type="ECO:0000256" key="2">
    <source>
        <dbReference type="ARBA" id="ARBA00023082"/>
    </source>
</evidence>
<keyword evidence="4" id="KW-0804">Transcription</keyword>
<evidence type="ECO:0000256" key="1">
    <source>
        <dbReference type="ARBA" id="ARBA00023015"/>
    </source>
</evidence>
<reference evidence="6" key="1">
    <citation type="submission" date="2020-10" db="EMBL/GenBank/DDBJ databases">
        <title>Genomic Encyclopedia of Type Strains, Phase IV (KMG-IV): sequencing the most valuable type-strain genomes for metagenomic binning, comparative biology and taxonomic classification.</title>
        <authorList>
            <person name="Goeker M."/>
        </authorList>
    </citation>
    <scope>NUCLEOTIDE SEQUENCE</scope>
    <source>
        <strain evidence="6">DSM 13886</strain>
    </source>
</reference>
<dbReference type="GO" id="GO:0003677">
    <property type="term" value="F:DNA binding"/>
    <property type="evidence" value="ECO:0007669"/>
    <property type="project" value="UniProtKB-KW"/>
</dbReference>
<protein>
    <submittedName>
        <fullName evidence="6">RNA polymerase sigma factor (Sigma-70 family)</fullName>
    </submittedName>
</protein>
<evidence type="ECO:0000259" key="5">
    <source>
        <dbReference type="Pfam" id="PF04542"/>
    </source>
</evidence>
<dbReference type="Pfam" id="PF04542">
    <property type="entry name" value="Sigma70_r2"/>
    <property type="match status" value="1"/>
</dbReference>
<dbReference type="InterPro" id="IPR007627">
    <property type="entry name" value="RNA_pol_sigma70_r2"/>
</dbReference>
<evidence type="ECO:0000256" key="3">
    <source>
        <dbReference type="ARBA" id="ARBA00023125"/>
    </source>
</evidence>
<evidence type="ECO:0000256" key="4">
    <source>
        <dbReference type="ARBA" id="ARBA00023163"/>
    </source>
</evidence>
<comment type="caution">
    <text evidence="6">The sequence shown here is derived from an EMBL/GenBank/DDBJ whole genome shotgun (WGS) entry which is preliminary data.</text>
</comment>
<keyword evidence="1" id="KW-0805">Transcription regulation</keyword>
<sequence>MKTIEDYILIRKIKAGDTEAWEKLVNKYYNQIFSFCVRRCLGDWVLALDLTQDIFLKVIENIEKYKFSGKFLNYLFTITVNVCNNYYNKKKFTQFELVENFLNLGSAKGIVSNLITQENVNQI</sequence>
<dbReference type="SUPFAM" id="SSF88946">
    <property type="entry name" value="Sigma2 domain of RNA polymerase sigma factors"/>
    <property type="match status" value="1"/>
</dbReference>
<dbReference type="NCBIfam" id="TIGR02937">
    <property type="entry name" value="sigma70-ECF"/>
    <property type="match status" value="1"/>
</dbReference>
<dbReference type="PANTHER" id="PTHR43133">
    <property type="entry name" value="RNA POLYMERASE ECF-TYPE SIGMA FACTO"/>
    <property type="match status" value="1"/>
</dbReference>
<dbReference type="GO" id="GO:0006352">
    <property type="term" value="P:DNA-templated transcription initiation"/>
    <property type="evidence" value="ECO:0007669"/>
    <property type="project" value="InterPro"/>
</dbReference>
<dbReference type="InterPro" id="IPR039425">
    <property type="entry name" value="RNA_pol_sigma-70-like"/>
</dbReference>
<dbReference type="AlphaFoldDB" id="A0A927RGA5"/>
<dbReference type="InterPro" id="IPR013325">
    <property type="entry name" value="RNA_pol_sigma_r2"/>
</dbReference>
<name>A0A927RGA5_9BACL</name>
<proteinExistence type="predicted"/>
<dbReference type="Gene3D" id="1.10.1740.10">
    <property type="match status" value="1"/>
</dbReference>
<dbReference type="EMBL" id="JADBEL010000025">
    <property type="protein sequence ID" value="MBE1556337.1"/>
    <property type="molecule type" value="Genomic_DNA"/>
</dbReference>
<dbReference type="PANTHER" id="PTHR43133:SF8">
    <property type="entry name" value="RNA POLYMERASE SIGMA FACTOR HI_1459-RELATED"/>
    <property type="match status" value="1"/>
</dbReference>
<gene>
    <name evidence="6" type="ORF">H4683_003461</name>
</gene>